<name>A0A1B6J287_9HEMI</name>
<feature type="non-terminal residue" evidence="1">
    <location>
        <position position="1"/>
    </location>
</feature>
<dbReference type="EMBL" id="GECU01014433">
    <property type="protein sequence ID" value="JAS93273.1"/>
    <property type="molecule type" value="Transcribed_RNA"/>
</dbReference>
<gene>
    <name evidence="1" type="ORF">g.56746</name>
</gene>
<organism evidence="1">
    <name type="scientific">Homalodisca liturata</name>
    <dbReference type="NCBI Taxonomy" id="320908"/>
    <lineage>
        <taxon>Eukaryota</taxon>
        <taxon>Metazoa</taxon>
        <taxon>Ecdysozoa</taxon>
        <taxon>Arthropoda</taxon>
        <taxon>Hexapoda</taxon>
        <taxon>Insecta</taxon>
        <taxon>Pterygota</taxon>
        <taxon>Neoptera</taxon>
        <taxon>Paraneoptera</taxon>
        <taxon>Hemiptera</taxon>
        <taxon>Auchenorrhyncha</taxon>
        <taxon>Membracoidea</taxon>
        <taxon>Cicadellidae</taxon>
        <taxon>Cicadellinae</taxon>
        <taxon>Proconiini</taxon>
        <taxon>Homalodisca</taxon>
    </lineage>
</organism>
<sequence>FATGVAAELTTALENSVRGQAVDLRTTLNNCALIFPELFSNTSTPTDGSSQRLKVMVIEPLRDSKVLCCSELDVNKIKAQLSTGSIKTKLLLLQAIRWRMTRGSGEER</sequence>
<dbReference type="AlphaFoldDB" id="A0A1B6J287"/>
<reference evidence="1" key="1">
    <citation type="submission" date="2015-11" db="EMBL/GenBank/DDBJ databases">
        <title>De novo transcriptome assembly of four potential Pierce s Disease insect vectors from Arizona vineyards.</title>
        <authorList>
            <person name="Tassone E.E."/>
        </authorList>
    </citation>
    <scope>NUCLEOTIDE SEQUENCE</scope>
</reference>
<protein>
    <submittedName>
        <fullName evidence="1">Uncharacterized protein</fullName>
    </submittedName>
</protein>
<accession>A0A1B6J287</accession>
<evidence type="ECO:0000313" key="1">
    <source>
        <dbReference type="EMBL" id="JAS93273.1"/>
    </source>
</evidence>
<proteinExistence type="predicted"/>
<feature type="non-terminal residue" evidence="1">
    <location>
        <position position="108"/>
    </location>
</feature>